<evidence type="ECO:0000256" key="1">
    <source>
        <dbReference type="SAM" id="MobiDB-lite"/>
    </source>
</evidence>
<organism evidence="2 3">
    <name type="scientific">Paxillus involutus ATCC 200175</name>
    <dbReference type="NCBI Taxonomy" id="664439"/>
    <lineage>
        <taxon>Eukaryota</taxon>
        <taxon>Fungi</taxon>
        <taxon>Dikarya</taxon>
        <taxon>Basidiomycota</taxon>
        <taxon>Agaricomycotina</taxon>
        <taxon>Agaricomycetes</taxon>
        <taxon>Agaricomycetidae</taxon>
        <taxon>Boletales</taxon>
        <taxon>Paxilineae</taxon>
        <taxon>Paxillaceae</taxon>
        <taxon>Paxillus</taxon>
    </lineage>
</organism>
<accession>A0A0C9TH12</accession>
<feature type="region of interest" description="Disordered" evidence="1">
    <location>
        <begin position="297"/>
        <end position="354"/>
    </location>
</feature>
<keyword evidence="3" id="KW-1185">Reference proteome</keyword>
<sequence length="588" mass="63811">MGAKWTSKEQHEFLSSKKSDFMKAQLQLTLKMFWSTVSYEFFEKWPEINERFPGVTHKCLAADQQQALGKFVEARKGQIRSWFYRTQREESKARATDFSKCITKIMGSTTKGTRRPSAVEMFMRMEEFVKVREASEEALESSISSEIASTSKPKKTGPGIAAMKKLAKAELSSQSDEFKSDMINRAKEECKRRADVAQAELEALRNPDIAQCVKAIEGLGGMFGQLLETVFEATGWHASVYVGGPDPQVKGDICVYSFHHGQALTGSTFRESLPNHHERVVKPFTMFLQALFPGSNASQEGTPLPSLSTASSATTTPGTPLPSLSTTSSVTTTPAPTAVDTPATTAPSTLTITPPSMTVPLPTIPSPTYAPYAQVGSTLLPDLLPQTPSASAKTQYQVDVNAFPESELDEFGLPPLPADPETTEGDNNLLSPISAWNRELALRQGAYTSPPRLRHTLFNTSITANISSSITVPHQRLTAANNVAPQPGSAFQPAPAPVINTCTTAVVSADTVTESSPVNSILGALDADSGGPLNKRMRLDLNENDMGTTVSTIRRTARTRVPSQRHTIANQIGASPSARRQSRYRGKQ</sequence>
<reference evidence="3" key="2">
    <citation type="submission" date="2015-01" db="EMBL/GenBank/DDBJ databases">
        <title>Evolutionary Origins and Diversification of the Mycorrhizal Mutualists.</title>
        <authorList>
            <consortium name="DOE Joint Genome Institute"/>
            <consortium name="Mycorrhizal Genomics Consortium"/>
            <person name="Kohler A."/>
            <person name="Kuo A."/>
            <person name="Nagy L.G."/>
            <person name="Floudas D."/>
            <person name="Copeland A."/>
            <person name="Barry K.W."/>
            <person name="Cichocki N."/>
            <person name="Veneault-Fourrey C."/>
            <person name="LaButti K."/>
            <person name="Lindquist E.A."/>
            <person name="Lipzen A."/>
            <person name="Lundell T."/>
            <person name="Morin E."/>
            <person name="Murat C."/>
            <person name="Riley R."/>
            <person name="Ohm R."/>
            <person name="Sun H."/>
            <person name="Tunlid A."/>
            <person name="Henrissat B."/>
            <person name="Grigoriev I.V."/>
            <person name="Hibbett D.S."/>
            <person name="Martin F."/>
        </authorList>
    </citation>
    <scope>NUCLEOTIDE SEQUENCE [LARGE SCALE GENOMIC DNA]</scope>
    <source>
        <strain evidence="3">ATCC 200175</strain>
    </source>
</reference>
<dbReference type="Proteomes" id="UP000053647">
    <property type="component" value="Unassembled WGS sequence"/>
</dbReference>
<feature type="compositionally biased region" description="Low complexity" evidence="1">
    <location>
        <begin position="302"/>
        <end position="349"/>
    </location>
</feature>
<reference evidence="2 3" key="1">
    <citation type="submission" date="2014-06" db="EMBL/GenBank/DDBJ databases">
        <authorList>
            <consortium name="DOE Joint Genome Institute"/>
            <person name="Kuo A."/>
            <person name="Kohler A."/>
            <person name="Nagy L.G."/>
            <person name="Floudas D."/>
            <person name="Copeland A."/>
            <person name="Barry K.W."/>
            <person name="Cichocki N."/>
            <person name="Veneault-Fourrey C."/>
            <person name="LaButti K."/>
            <person name="Lindquist E.A."/>
            <person name="Lipzen A."/>
            <person name="Lundell T."/>
            <person name="Morin E."/>
            <person name="Murat C."/>
            <person name="Sun H."/>
            <person name="Tunlid A."/>
            <person name="Henrissat B."/>
            <person name="Grigoriev I.V."/>
            <person name="Hibbett D.S."/>
            <person name="Martin F."/>
            <person name="Nordberg H.P."/>
            <person name="Cantor M.N."/>
            <person name="Hua S.X."/>
        </authorList>
    </citation>
    <scope>NUCLEOTIDE SEQUENCE [LARGE SCALE GENOMIC DNA]</scope>
    <source>
        <strain evidence="2 3">ATCC 200175</strain>
    </source>
</reference>
<gene>
    <name evidence="2" type="ORF">PAXINDRAFT_16913</name>
</gene>
<protein>
    <submittedName>
        <fullName evidence="2">Uncharacterized protein</fullName>
    </submittedName>
</protein>
<name>A0A0C9TH12_PAXIN</name>
<dbReference type="HOGENOM" id="CLU_463872_0_0_1"/>
<evidence type="ECO:0000313" key="2">
    <source>
        <dbReference type="EMBL" id="KIJ10068.1"/>
    </source>
</evidence>
<dbReference type="OrthoDB" id="2692866at2759"/>
<dbReference type="EMBL" id="KN819419">
    <property type="protein sequence ID" value="KIJ10068.1"/>
    <property type="molecule type" value="Genomic_DNA"/>
</dbReference>
<evidence type="ECO:0000313" key="3">
    <source>
        <dbReference type="Proteomes" id="UP000053647"/>
    </source>
</evidence>
<proteinExistence type="predicted"/>
<dbReference type="AlphaFoldDB" id="A0A0C9TH12"/>